<feature type="transmembrane region" description="Helical" evidence="1">
    <location>
        <begin position="30"/>
        <end position="48"/>
    </location>
</feature>
<sequence length="56" mass="6363">MLNRKHAAYTFLIIAVLNSILQLYENSTNVWRCISAGCLLVLAVINIVNESRNEKK</sequence>
<organism evidence="2 3">
    <name type="scientific">Chryseobacterium fistulae</name>
    <dbReference type="NCBI Taxonomy" id="2675058"/>
    <lineage>
        <taxon>Bacteria</taxon>
        <taxon>Pseudomonadati</taxon>
        <taxon>Bacteroidota</taxon>
        <taxon>Flavobacteriia</taxon>
        <taxon>Flavobacteriales</taxon>
        <taxon>Weeksellaceae</taxon>
        <taxon>Chryseobacterium group</taxon>
        <taxon>Chryseobacterium</taxon>
    </lineage>
</organism>
<keyword evidence="1" id="KW-1133">Transmembrane helix</keyword>
<dbReference type="AlphaFoldDB" id="A0A6N4XSK4"/>
<keyword evidence="1" id="KW-0812">Transmembrane</keyword>
<proteinExistence type="predicted"/>
<reference evidence="2 3" key="1">
    <citation type="submission" date="2020-01" db="EMBL/GenBank/DDBJ databases">
        <authorList>
            <person name="Rodrigo-Torres L."/>
            <person name="Arahal R. D."/>
            <person name="Lucena T."/>
        </authorList>
    </citation>
    <scope>NUCLEOTIDE SEQUENCE [LARGE SCALE GENOMIC DNA]</scope>
    <source>
        <strain evidence="2 3">CECT 9393</strain>
    </source>
</reference>
<keyword evidence="1" id="KW-0472">Membrane</keyword>
<dbReference type="Proteomes" id="UP000445309">
    <property type="component" value="Unassembled WGS sequence"/>
</dbReference>
<keyword evidence="3" id="KW-1185">Reference proteome</keyword>
<dbReference type="EMBL" id="CACVBY010000025">
    <property type="protein sequence ID" value="CAA7387126.1"/>
    <property type="molecule type" value="Genomic_DNA"/>
</dbReference>
<evidence type="ECO:0000256" key="1">
    <source>
        <dbReference type="SAM" id="Phobius"/>
    </source>
</evidence>
<protein>
    <submittedName>
        <fullName evidence="2">Uncharacterized protein</fullName>
    </submittedName>
</protein>
<feature type="transmembrane region" description="Helical" evidence="1">
    <location>
        <begin position="7"/>
        <end position="24"/>
    </location>
</feature>
<accession>A0A6N4XSK4</accession>
<evidence type="ECO:0000313" key="3">
    <source>
        <dbReference type="Proteomes" id="UP000445309"/>
    </source>
</evidence>
<gene>
    <name evidence="2" type="ORF">CHRY9393_01432</name>
</gene>
<evidence type="ECO:0000313" key="2">
    <source>
        <dbReference type="EMBL" id="CAA7387126.1"/>
    </source>
</evidence>
<name>A0A6N4XSK4_9FLAO</name>